<dbReference type="InterPro" id="IPR044878">
    <property type="entry name" value="UbiA_sf"/>
</dbReference>
<proteinExistence type="inferred from homology"/>
<evidence type="ECO:0000313" key="16">
    <source>
        <dbReference type="EMBL" id="GAA4152460.1"/>
    </source>
</evidence>
<comment type="similarity">
    <text evidence="14">Belongs to the UbiA prenyltransferase family. Protoheme IX farnesyltransferase subfamily.</text>
</comment>
<accession>A0ABP7ZBI0</accession>
<evidence type="ECO:0000313" key="17">
    <source>
        <dbReference type="Proteomes" id="UP001500266"/>
    </source>
</evidence>
<dbReference type="EC" id="2.5.1.141" evidence="3 14"/>
<comment type="miscellaneous">
    <text evidence="14">Carbon 2 of the heme B porphyrin ring is defined according to the Fischer nomenclature.</text>
</comment>
<evidence type="ECO:0000256" key="2">
    <source>
        <dbReference type="ARBA" id="ARBA00004919"/>
    </source>
</evidence>
<evidence type="ECO:0000256" key="12">
    <source>
        <dbReference type="ARBA" id="ARBA00042475"/>
    </source>
</evidence>
<dbReference type="Proteomes" id="UP001500266">
    <property type="component" value="Unassembled WGS sequence"/>
</dbReference>
<comment type="subcellular location">
    <subcellularLocation>
        <location evidence="1 14">Cell membrane</location>
        <topology evidence="1 14">Multi-pass membrane protein</topology>
    </subcellularLocation>
</comment>
<feature type="transmembrane region" description="Helical" evidence="14">
    <location>
        <begin position="271"/>
        <end position="289"/>
    </location>
</feature>
<dbReference type="Gene3D" id="1.10.357.140">
    <property type="entry name" value="UbiA prenyltransferase"/>
    <property type="match status" value="1"/>
</dbReference>
<evidence type="ECO:0000256" key="10">
    <source>
        <dbReference type="ARBA" id="ARBA00030253"/>
    </source>
</evidence>
<evidence type="ECO:0000256" key="11">
    <source>
        <dbReference type="ARBA" id="ARBA00040810"/>
    </source>
</evidence>
<keyword evidence="9 14" id="KW-0472">Membrane</keyword>
<comment type="function">
    <text evidence="14">Converts heme B (protoheme IX) to heme O by substitution of the vinyl group on carbon 2 of heme B porphyrin ring with a hydroxyethyl farnesyl side group.</text>
</comment>
<feature type="compositionally biased region" description="Low complexity" evidence="15">
    <location>
        <begin position="17"/>
        <end position="34"/>
    </location>
</feature>
<feature type="transmembrane region" description="Helical" evidence="14">
    <location>
        <begin position="310"/>
        <end position="331"/>
    </location>
</feature>
<evidence type="ECO:0000256" key="7">
    <source>
        <dbReference type="ARBA" id="ARBA00022989"/>
    </source>
</evidence>
<evidence type="ECO:0000256" key="5">
    <source>
        <dbReference type="ARBA" id="ARBA00022679"/>
    </source>
</evidence>
<dbReference type="Pfam" id="PF01040">
    <property type="entry name" value="UbiA"/>
    <property type="match status" value="1"/>
</dbReference>
<dbReference type="Gene3D" id="1.20.120.1780">
    <property type="entry name" value="UbiA prenyltransferase"/>
    <property type="match status" value="1"/>
</dbReference>
<evidence type="ECO:0000256" key="9">
    <source>
        <dbReference type="ARBA" id="ARBA00023136"/>
    </source>
</evidence>
<dbReference type="InterPro" id="IPR000537">
    <property type="entry name" value="UbiA_prenyltransferase"/>
</dbReference>
<evidence type="ECO:0000256" key="13">
    <source>
        <dbReference type="ARBA" id="ARBA00047690"/>
    </source>
</evidence>
<feature type="transmembrane region" description="Helical" evidence="14">
    <location>
        <begin position="150"/>
        <end position="169"/>
    </location>
</feature>
<evidence type="ECO:0000256" key="8">
    <source>
        <dbReference type="ARBA" id="ARBA00023133"/>
    </source>
</evidence>
<dbReference type="NCBIfam" id="NF003349">
    <property type="entry name" value="PRK04375.1-2"/>
    <property type="match status" value="1"/>
</dbReference>
<keyword evidence="4 14" id="KW-1003">Cell membrane</keyword>
<evidence type="ECO:0000256" key="3">
    <source>
        <dbReference type="ARBA" id="ARBA00012292"/>
    </source>
</evidence>
<dbReference type="HAMAP" id="MF_00154">
    <property type="entry name" value="CyoE_CtaB"/>
    <property type="match status" value="1"/>
</dbReference>
<keyword evidence="7 14" id="KW-1133">Transmembrane helix</keyword>
<protein>
    <recommendedName>
        <fullName evidence="11 14">Protoheme IX farnesyltransferase</fullName>
        <ecNumber evidence="3 14">2.5.1.141</ecNumber>
    </recommendedName>
    <alternativeName>
        <fullName evidence="12 14">Heme B farnesyltransferase</fullName>
    </alternativeName>
    <alternativeName>
        <fullName evidence="10 14">Heme O synthase</fullName>
    </alternativeName>
</protein>
<dbReference type="RefSeq" id="WP_345024110.1">
    <property type="nucleotide sequence ID" value="NZ_BAABDO010000103.1"/>
</dbReference>
<dbReference type="CDD" id="cd13957">
    <property type="entry name" value="PT_UbiA_Cox10"/>
    <property type="match status" value="1"/>
</dbReference>
<name>A0ABP7ZBI0_9ACTN</name>
<dbReference type="PANTHER" id="PTHR43448">
    <property type="entry name" value="PROTOHEME IX FARNESYLTRANSFERASE, MITOCHONDRIAL"/>
    <property type="match status" value="1"/>
</dbReference>
<dbReference type="PANTHER" id="PTHR43448:SF7">
    <property type="entry name" value="4-HYDROXYBENZOATE SOLANESYLTRANSFERASE"/>
    <property type="match status" value="1"/>
</dbReference>
<feature type="transmembrane region" description="Helical" evidence="14">
    <location>
        <begin position="201"/>
        <end position="225"/>
    </location>
</feature>
<keyword evidence="6 14" id="KW-0812">Transmembrane</keyword>
<comment type="catalytic activity">
    <reaction evidence="13 14">
        <text>heme b + (2E,6E)-farnesyl diphosphate + H2O = Fe(II)-heme o + diphosphate</text>
        <dbReference type="Rhea" id="RHEA:28070"/>
        <dbReference type="ChEBI" id="CHEBI:15377"/>
        <dbReference type="ChEBI" id="CHEBI:33019"/>
        <dbReference type="ChEBI" id="CHEBI:60344"/>
        <dbReference type="ChEBI" id="CHEBI:60530"/>
        <dbReference type="ChEBI" id="CHEBI:175763"/>
        <dbReference type="EC" id="2.5.1.141"/>
    </reaction>
</comment>
<evidence type="ECO:0000256" key="4">
    <source>
        <dbReference type="ARBA" id="ARBA00022475"/>
    </source>
</evidence>
<evidence type="ECO:0000256" key="6">
    <source>
        <dbReference type="ARBA" id="ARBA00022692"/>
    </source>
</evidence>
<keyword evidence="5 14" id="KW-0808">Transferase</keyword>
<feature type="transmembrane region" description="Helical" evidence="14">
    <location>
        <begin position="176"/>
        <end position="195"/>
    </location>
</feature>
<keyword evidence="8 14" id="KW-0350">Heme biosynthesis</keyword>
<evidence type="ECO:0000256" key="14">
    <source>
        <dbReference type="HAMAP-Rule" id="MF_00154"/>
    </source>
</evidence>
<evidence type="ECO:0000256" key="15">
    <source>
        <dbReference type="SAM" id="MobiDB-lite"/>
    </source>
</evidence>
<feature type="transmembrane region" description="Helical" evidence="14">
    <location>
        <begin position="246"/>
        <end position="265"/>
    </location>
</feature>
<dbReference type="NCBIfam" id="TIGR01473">
    <property type="entry name" value="cyoE_ctaB"/>
    <property type="match status" value="1"/>
</dbReference>
<feature type="transmembrane region" description="Helical" evidence="14">
    <location>
        <begin position="80"/>
        <end position="101"/>
    </location>
</feature>
<feature type="region of interest" description="Disordered" evidence="15">
    <location>
        <begin position="15"/>
        <end position="34"/>
    </location>
</feature>
<organism evidence="16 17">
    <name type="scientific">Actinomadura keratinilytica</name>
    <dbReference type="NCBI Taxonomy" id="547461"/>
    <lineage>
        <taxon>Bacteria</taxon>
        <taxon>Bacillati</taxon>
        <taxon>Actinomycetota</taxon>
        <taxon>Actinomycetes</taxon>
        <taxon>Streptosporangiales</taxon>
        <taxon>Thermomonosporaceae</taxon>
        <taxon>Actinomadura</taxon>
    </lineage>
</organism>
<keyword evidence="17" id="KW-1185">Reference proteome</keyword>
<comment type="pathway">
    <text evidence="2 14">Porphyrin-containing compound metabolism; heme O biosynthesis; heme O from protoheme: step 1/1.</text>
</comment>
<reference evidence="17" key="1">
    <citation type="journal article" date="2019" name="Int. J. Syst. Evol. Microbiol.">
        <title>The Global Catalogue of Microorganisms (GCM) 10K type strain sequencing project: providing services to taxonomists for standard genome sequencing and annotation.</title>
        <authorList>
            <consortium name="The Broad Institute Genomics Platform"/>
            <consortium name="The Broad Institute Genome Sequencing Center for Infectious Disease"/>
            <person name="Wu L."/>
            <person name="Ma J."/>
        </authorList>
    </citation>
    <scope>NUCLEOTIDE SEQUENCE [LARGE SCALE GENOMIC DNA]</scope>
    <source>
        <strain evidence="17">JCM 17316</strain>
    </source>
</reference>
<feature type="transmembrane region" description="Helical" evidence="14">
    <location>
        <begin position="122"/>
        <end position="144"/>
    </location>
</feature>
<evidence type="ECO:0000256" key="1">
    <source>
        <dbReference type="ARBA" id="ARBA00004651"/>
    </source>
</evidence>
<dbReference type="InterPro" id="IPR006369">
    <property type="entry name" value="Protohaem_IX_farnesylTrfase"/>
</dbReference>
<gene>
    <name evidence="14" type="primary">ctaB</name>
    <name evidence="16" type="ORF">GCM10022416_50620</name>
</gene>
<sequence>MTVLSNKYAVDLADEMPTGTTPEAPALPPAEQAAAGRRPLPELLRAYVALTKPRIIELLLITTIPVMFLAAGGVPPLGTVVATLAFGTLAAAAANAINCYIDRDIDAKMRRTRRRPLARAQVTPTEALVFGIALAAASTVGFLLTVNVPSAAGAAFAILFYVFVYSLLLKRRTAQNVVWGGIAGCMPVLIGWTAITGELAWTPFVLFGVVFLWTPPHSWTLAMRYREDYAVAKVPMLPVVSGERRVVVESLVYTYATVACSLLLWPVAGMGPVYGGVAVLLGVVFLAEGHRLLKAVRAGVTGVHLRPMRFFHLSNVYLALLFTAVAVDPLLH</sequence>
<feature type="transmembrane region" description="Helical" evidence="14">
    <location>
        <begin position="55"/>
        <end position="74"/>
    </location>
</feature>
<dbReference type="EMBL" id="BAABDO010000103">
    <property type="protein sequence ID" value="GAA4152460.1"/>
    <property type="molecule type" value="Genomic_DNA"/>
</dbReference>
<comment type="caution">
    <text evidence="16">The sequence shown here is derived from an EMBL/GenBank/DDBJ whole genome shotgun (WGS) entry which is preliminary data.</text>
</comment>